<evidence type="ECO:0000256" key="3">
    <source>
        <dbReference type="SAM" id="MobiDB-lite"/>
    </source>
</evidence>
<dbReference type="CDD" id="cd00610">
    <property type="entry name" value="OAT_like"/>
    <property type="match status" value="1"/>
</dbReference>
<keyword evidence="5" id="KW-1185">Reference proteome</keyword>
<dbReference type="GeneID" id="92099813"/>
<dbReference type="Gene3D" id="3.40.640.10">
    <property type="entry name" value="Type I PLP-dependent aspartate aminotransferase-like (Major domain)"/>
    <property type="match status" value="1"/>
</dbReference>
<dbReference type="NCBIfam" id="NF005685">
    <property type="entry name" value="PRK07483.1"/>
    <property type="match status" value="1"/>
</dbReference>
<organism evidence="4 5">
    <name type="scientific">Apiospora phragmitis</name>
    <dbReference type="NCBI Taxonomy" id="2905665"/>
    <lineage>
        <taxon>Eukaryota</taxon>
        <taxon>Fungi</taxon>
        <taxon>Dikarya</taxon>
        <taxon>Ascomycota</taxon>
        <taxon>Pezizomycotina</taxon>
        <taxon>Sordariomycetes</taxon>
        <taxon>Xylariomycetidae</taxon>
        <taxon>Amphisphaeriales</taxon>
        <taxon>Apiosporaceae</taxon>
        <taxon>Apiospora</taxon>
    </lineage>
</organism>
<keyword evidence="4" id="KW-0032">Aminotransferase</keyword>
<evidence type="ECO:0000313" key="4">
    <source>
        <dbReference type="EMBL" id="KAK8036844.1"/>
    </source>
</evidence>
<sequence>MSSGGDRPIAVGGQGDYIRLSDGRQILDACGGAAVTCLGHGNQEVLDAMATQASQLSYAAHGFFDNNSRLDLAEWFKSTSQGHFRKAWMINSGSEAMEGAMKLAHEYFVWKGEPCRVNYISREVSYHGITLGSLALGGHLTRRAPFEPLLLASVHRISPCNEYRQRLQDESDDDFVSRKASELEEAFLSLGPETVTAFIAEPVVGAASGCVPAVPGYFKAMKAVCDKYGALLILDEVMSGMGRTGTLHAWEQEGIVPDIQTVGKGLAAGYQPVSAILAGDKVSDLMDSQGVAFTHGHTYQNHPLGCATALKVQQVIQRDGLLANVRTQGAYLGKLLKGKLSSHSHVGNIRGRGLFWGIELVKDKVSKEPFNPRLQIAQQVHSAALAAPYNVAIYYGQGCAGDKRGDHVMIMPAYNSAPETIVLMVDKLVSVVEKVCIFKRPPLAHPNHRCDCLICRPRPLWRRLLRLPGRLLVGLYGSNEPGAIHIHEAVCEEARVAVSNVLGERPGPGMRERLPRSRSFKEPSCTDSVSRGRSIQSIPGFVQQQLTSSNAAGRIKENGEVVDDDGNAKDFVGFFGAE</sequence>
<dbReference type="Proteomes" id="UP001480595">
    <property type="component" value="Unassembled WGS sequence"/>
</dbReference>
<comment type="similarity">
    <text evidence="1">Belongs to the class-III pyridoxal-phosphate-dependent aminotransferase family.</text>
</comment>
<keyword evidence="2" id="KW-0663">Pyridoxal phosphate</keyword>
<gene>
    <name evidence="4" type="ORF">PG994_015341</name>
</gene>
<dbReference type="InterPro" id="IPR005814">
    <property type="entry name" value="Aminotrans_3"/>
</dbReference>
<proteinExistence type="inferred from homology"/>
<feature type="region of interest" description="Disordered" evidence="3">
    <location>
        <begin position="506"/>
        <end position="532"/>
    </location>
</feature>
<dbReference type="GO" id="GO:0008483">
    <property type="term" value="F:transaminase activity"/>
    <property type="evidence" value="ECO:0007669"/>
    <property type="project" value="UniProtKB-KW"/>
</dbReference>
<dbReference type="InterPro" id="IPR015422">
    <property type="entry name" value="PyrdxlP-dep_Trfase_small"/>
</dbReference>
<dbReference type="PANTHER" id="PTHR43094">
    <property type="entry name" value="AMINOTRANSFERASE"/>
    <property type="match status" value="1"/>
</dbReference>
<dbReference type="SUPFAM" id="SSF53383">
    <property type="entry name" value="PLP-dependent transferases"/>
    <property type="match status" value="1"/>
</dbReference>
<dbReference type="PANTHER" id="PTHR43094:SF1">
    <property type="entry name" value="AMINOTRANSFERASE CLASS-III"/>
    <property type="match status" value="1"/>
</dbReference>
<name>A0ABR1SSZ8_9PEZI</name>
<dbReference type="InterPro" id="IPR015421">
    <property type="entry name" value="PyrdxlP-dep_Trfase_major"/>
</dbReference>
<reference evidence="4 5" key="1">
    <citation type="submission" date="2023-01" db="EMBL/GenBank/DDBJ databases">
        <title>Analysis of 21 Apiospora genomes using comparative genomics revels a genus with tremendous synthesis potential of carbohydrate active enzymes and secondary metabolites.</title>
        <authorList>
            <person name="Sorensen T."/>
        </authorList>
    </citation>
    <scope>NUCLEOTIDE SEQUENCE [LARGE SCALE GENOMIC DNA]</scope>
    <source>
        <strain evidence="4 5">CBS 135458</strain>
    </source>
</reference>
<protein>
    <submittedName>
        <fullName evidence="4">Aminotransferase class III family protein</fullName>
    </submittedName>
</protein>
<evidence type="ECO:0000256" key="2">
    <source>
        <dbReference type="ARBA" id="ARBA00022898"/>
    </source>
</evidence>
<keyword evidence="4" id="KW-0808">Transferase</keyword>
<comment type="caution">
    <text evidence="4">The sequence shown here is derived from an EMBL/GenBank/DDBJ whole genome shotgun (WGS) entry which is preliminary data.</text>
</comment>
<accession>A0ABR1SSZ8</accession>
<dbReference type="Gene3D" id="3.90.1150.10">
    <property type="entry name" value="Aspartate Aminotransferase, domain 1"/>
    <property type="match status" value="1"/>
</dbReference>
<feature type="compositionally biased region" description="Basic and acidic residues" evidence="3">
    <location>
        <begin position="510"/>
        <end position="521"/>
    </location>
</feature>
<dbReference type="Pfam" id="PF00202">
    <property type="entry name" value="Aminotran_3"/>
    <property type="match status" value="1"/>
</dbReference>
<dbReference type="RefSeq" id="XP_066707662.1">
    <property type="nucleotide sequence ID" value="XM_066866748.1"/>
</dbReference>
<evidence type="ECO:0000256" key="1">
    <source>
        <dbReference type="ARBA" id="ARBA00008954"/>
    </source>
</evidence>
<evidence type="ECO:0000313" key="5">
    <source>
        <dbReference type="Proteomes" id="UP001480595"/>
    </source>
</evidence>
<dbReference type="InterPro" id="IPR015424">
    <property type="entry name" value="PyrdxlP-dep_Trfase"/>
</dbReference>
<dbReference type="EMBL" id="JAQQWL010000018">
    <property type="protein sequence ID" value="KAK8036844.1"/>
    <property type="molecule type" value="Genomic_DNA"/>
</dbReference>